<dbReference type="SUPFAM" id="SSF103481">
    <property type="entry name" value="Multidrug resistance efflux transporter EmrE"/>
    <property type="match status" value="2"/>
</dbReference>
<dbReference type="PANTHER" id="PTHR22911:SF103">
    <property type="entry name" value="BLR2811 PROTEIN"/>
    <property type="match status" value="1"/>
</dbReference>
<feature type="transmembrane region" description="Helical" evidence="1">
    <location>
        <begin position="98"/>
        <end position="117"/>
    </location>
</feature>
<keyword evidence="1" id="KW-1133">Transmembrane helix</keyword>
<keyword evidence="1" id="KW-0472">Membrane</keyword>
<keyword evidence="4" id="KW-1185">Reference proteome</keyword>
<reference evidence="3 4" key="1">
    <citation type="submission" date="2017-03" db="EMBL/GenBank/DDBJ databases">
        <authorList>
            <person name="Afonso C.L."/>
            <person name="Miller P.J."/>
            <person name="Scott M.A."/>
            <person name="Spackman E."/>
            <person name="Goraichik I."/>
            <person name="Dimitrov K.M."/>
            <person name="Suarez D.L."/>
            <person name="Swayne D.E."/>
        </authorList>
    </citation>
    <scope>NUCLEOTIDE SEQUENCE [LARGE SCALE GENOMIC DNA]</scope>
    <source>
        <strain evidence="3 4">CECT 7971</strain>
    </source>
</reference>
<feature type="transmembrane region" description="Helical" evidence="1">
    <location>
        <begin position="244"/>
        <end position="263"/>
    </location>
</feature>
<dbReference type="Pfam" id="PF00892">
    <property type="entry name" value="EamA"/>
    <property type="match status" value="2"/>
</dbReference>
<feature type="transmembrane region" description="Helical" evidence="1">
    <location>
        <begin position="124"/>
        <end position="140"/>
    </location>
</feature>
<dbReference type="InterPro" id="IPR037185">
    <property type="entry name" value="EmrE-like"/>
</dbReference>
<dbReference type="GO" id="GO:0016020">
    <property type="term" value="C:membrane"/>
    <property type="evidence" value="ECO:0007669"/>
    <property type="project" value="InterPro"/>
</dbReference>
<dbReference type="Proteomes" id="UP000193307">
    <property type="component" value="Unassembled WGS sequence"/>
</dbReference>
<feature type="transmembrane region" description="Helical" evidence="1">
    <location>
        <begin position="41"/>
        <end position="60"/>
    </location>
</feature>
<accession>A0A1Y5SQQ7</accession>
<feature type="transmembrane region" description="Helical" evidence="1">
    <location>
        <begin position="269"/>
        <end position="287"/>
    </location>
</feature>
<dbReference type="AlphaFoldDB" id="A0A1Y5SQQ7"/>
<feature type="transmembrane region" description="Helical" evidence="1">
    <location>
        <begin position="146"/>
        <end position="166"/>
    </location>
</feature>
<dbReference type="PANTHER" id="PTHR22911">
    <property type="entry name" value="ACYL-MALONYL CONDENSING ENZYME-RELATED"/>
    <property type="match status" value="1"/>
</dbReference>
<dbReference type="EMBL" id="FWFW01000006">
    <property type="protein sequence ID" value="SLN46012.1"/>
    <property type="molecule type" value="Genomic_DNA"/>
</dbReference>
<feature type="domain" description="EamA" evidence="2">
    <location>
        <begin position="151"/>
        <end position="281"/>
    </location>
</feature>
<dbReference type="InterPro" id="IPR000620">
    <property type="entry name" value="EamA_dom"/>
</dbReference>
<feature type="transmembrane region" description="Helical" evidence="1">
    <location>
        <begin position="214"/>
        <end position="232"/>
    </location>
</feature>
<evidence type="ECO:0000256" key="1">
    <source>
        <dbReference type="SAM" id="Phobius"/>
    </source>
</evidence>
<feature type="domain" description="EamA" evidence="2">
    <location>
        <begin position="8"/>
        <end position="140"/>
    </location>
</feature>
<evidence type="ECO:0000313" key="4">
    <source>
        <dbReference type="Proteomes" id="UP000193307"/>
    </source>
</evidence>
<sequence length="300" mass="32275">MNTDRIILGILCMLAFTATAPLMDACAKIASEFHPTGQIAVARYVVQGAIVLPIALSLGLSWRISRRDWGLLALRAIFTLGSTITFVWAVSVMPLADALAIVFIEPFILMFMGWVFLGEQVGPRRIIASAVGFLGAMIVVQPGILAFGYVALLPLATGFLFAAYMLVTRQLRTHPPLVLQSATSGLALLFTIPLLFIFEGQGGMFDAVMPSGRMWIYLAAIGVMATVSHLFLTFSLRFAPSATIAPLSYAEMAFATAIGFFVFGDFPSPATWVGVTLIVGSGLYLVHREHVLSQHAKSAA</sequence>
<protein>
    <submittedName>
        <fullName evidence="3">Riboflavin transporter</fullName>
    </submittedName>
</protein>
<organism evidence="3 4">
    <name type="scientific">Pacificibacter marinus</name>
    <dbReference type="NCBI Taxonomy" id="658057"/>
    <lineage>
        <taxon>Bacteria</taxon>
        <taxon>Pseudomonadati</taxon>
        <taxon>Pseudomonadota</taxon>
        <taxon>Alphaproteobacteria</taxon>
        <taxon>Rhodobacterales</taxon>
        <taxon>Roseobacteraceae</taxon>
        <taxon>Pacificibacter</taxon>
    </lineage>
</organism>
<feature type="transmembrane region" description="Helical" evidence="1">
    <location>
        <begin position="178"/>
        <end position="198"/>
    </location>
</feature>
<name>A0A1Y5SQQ7_9RHOB</name>
<gene>
    <name evidence="3" type="primary">ribN_5</name>
    <name evidence="3" type="ORF">PAM7971_02233</name>
</gene>
<evidence type="ECO:0000259" key="2">
    <source>
        <dbReference type="Pfam" id="PF00892"/>
    </source>
</evidence>
<dbReference type="STRING" id="658057.SAMN04488032_10592"/>
<feature type="transmembrane region" description="Helical" evidence="1">
    <location>
        <begin position="72"/>
        <end position="92"/>
    </location>
</feature>
<dbReference type="Gene3D" id="1.10.3730.20">
    <property type="match status" value="2"/>
</dbReference>
<keyword evidence="1" id="KW-0812">Transmembrane</keyword>
<dbReference type="RefSeq" id="WP_085849365.1">
    <property type="nucleotide sequence ID" value="NZ_FNZV01000005.1"/>
</dbReference>
<dbReference type="OrthoDB" id="9815809at2"/>
<evidence type="ECO:0000313" key="3">
    <source>
        <dbReference type="EMBL" id="SLN46012.1"/>
    </source>
</evidence>
<proteinExistence type="predicted"/>